<dbReference type="GO" id="GO:0003747">
    <property type="term" value="F:translation release factor activity"/>
    <property type="evidence" value="ECO:0007669"/>
    <property type="project" value="InterPro"/>
</dbReference>
<dbReference type="Pfam" id="PF00472">
    <property type="entry name" value="RF-1"/>
    <property type="match status" value="1"/>
</dbReference>
<dbReference type="PANTHER" id="PTHR47814">
    <property type="entry name" value="PEPTIDYL-TRNA HYDROLASE ARFB"/>
    <property type="match status" value="1"/>
</dbReference>
<dbReference type="RefSeq" id="WP_184576656.1">
    <property type="nucleotide sequence ID" value="NZ_JACHJT010000001.1"/>
</dbReference>
<comment type="similarity">
    <text evidence="1">Belongs to the prokaryotic/mitochondrial release factor family.</text>
</comment>
<dbReference type="PANTHER" id="PTHR47814:SF1">
    <property type="entry name" value="PEPTIDYL-TRNA HYDROLASE ARFB"/>
    <property type="match status" value="1"/>
</dbReference>
<protein>
    <submittedName>
        <fullName evidence="4">Ribosome-associated protein</fullName>
    </submittedName>
</protein>
<comment type="caution">
    <text evidence="4">The sequence shown here is derived from an EMBL/GenBank/DDBJ whole genome shotgun (WGS) entry which is preliminary data.</text>
</comment>
<dbReference type="GO" id="GO:0004045">
    <property type="term" value="F:peptidyl-tRNA hydrolase activity"/>
    <property type="evidence" value="ECO:0007669"/>
    <property type="project" value="TreeGrafter"/>
</dbReference>
<dbReference type="SUPFAM" id="SSF75620">
    <property type="entry name" value="Release factor"/>
    <property type="match status" value="1"/>
</dbReference>
<dbReference type="InterPro" id="IPR000352">
    <property type="entry name" value="Pep_chain_release_fac_I"/>
</dbReference>
<evidence type="ECO:0000259" key="3">
    <source>
        <dbReference type="Pfam" id="PF00472"/>
    </source>
</evidence>
<sequence length="146" mass="16156">MGRDLVVGGNVRVPETELRWRFSRSGGPGGQHANTSDTRAALSLDLEATRALTPEQRERAVRRIGDRLSSGVLTVTAEDTRSQVRNRELARERLAALLAEAIAPPAPKRRATRPGRGARERRLASKRRRSDVKQKRTRPRSSGSDA</sequence>
<evidence type="ECO:0000313" key="5">
    <source>
        <dbReference type="Proteomes" id="UP000523007"/>
    </source>
</evidence>
<organism evidence="4 5">
    <name type="scientific">Lipingzhangella halophila</name>
    <dbReference type="NCBI Taxonomy" id="1783352"/>
    <lineage>
        <taxon>Bacteria</taxon>
        <taxon>Bacillati</taxon>
        <taxon>Actinomycetota</taxon>
        <taxon>Actinomycetes</taxon>
        <taxon>Streptosporangiales</taxon>
        <taxon>Nocardiopsidaceae</taxon>
        <taxon>Lipingzhangella</taxon>
    </lineage>
</organism>
<dbReference type="Gene3D" id="3.30.160.20">
    <property type="match status" value="1"/>
</dbReference>
<gene>
    <name evidence="4" type="ORF">F4561_001867</name>
</gene>
<dbReference type="NCBIfam" id="NF006718">
    <property type="entry name" value="PRK09256.1"/>
    <property type="match status" value="1"/>
</dbReference>
<evidence type="ECO:0000256" key="2">
    <source>
        <dbReference type="SAM" id="MobiDB-lite"/>
    </source>
</evidence>
<dbReference type="Proteomes" id="UP000523007">
    <property type="component" value="Unassembled WGS sequence"/>
</dbReference>
<dbReference type="GO" id="GO:0043022">
    <property type="term" value="F:ribosome binding"/>
    <property type="evidence" value="ECO:0007669"/>
    <property type="project" value="TreeGrafter"/>
</dbReference>
<name>A0A7W7W1J5_9ACTN</name>
<feature type="domain" description="Prokaryotic-type class I peptide chain release factors" evidence="3">
    <location>
        <begin position="11"/>
        <end position="136"/>
    </location>
</feature>
<dbReference type="InterPro" id="IPR045853">
    <property type="entry name" value="Pep_chain_release_fac_I_sf"/>
</dbReference>
<feature type="region of interest" description="Disordered" evidence="2">
    <location>
        <begin position="100"/>
        <end position="146"/>
    </location>
</feature>
<feature type="compositionally biased region" description="Basic residues" evidence="2">
    <location>
        <begin position="124"/>
        <end position="139"/>
    </location>
</feature>
<evidence type="ECO:0000313" key="4">
    <source>
        <dbReference type="EMBL" id="MBB4931047.1"/>
    </source>
</evidence>
<keyword evidence="5" id="KW-1185">Reference proteome</keyword>
<evidence type="ECO:0000256" key="1">
    <source>
        <dbReference type="ARBA" id="ARBA00010835"/>
    </source>
</evidence>
<dbReference type="EMBL" id="JACHJT010000001">
    <property type="protein sequence ID" value="MBB4931047.1"/>
    <property type="molecule type" value="Genomic_DNA"/>
</dbReference>
<proteinExistence type="inferred from homology"/>
<accession>A0A7W7W1J5</accession>
<dbReference type="AlphaFoldDB" id="A0A7W7W1J5"/>
<reference evidence="4 5" key="1">
    <citation type="submission" date="2020-08" db="EMBL/GenBank/DDBJ databases">
        <title>Sequencing the genomes of 1000 actinobacteria strains.</title>
        <authorList>
            <person name="Klenk H.-P."/>
        </authorList>
    </citation>
    <scope>NUCLEOTIDE SEQUENCE [LARGE SCALE GENOMIC DNA]</scope>
    <source>
        <strain evidence="4 5">DSM 102030</strain>
    </source>
</reference>
<dbReference type="GO" id="GO:0072344">
    <property type="term" value="P:rescue of stalled ribosome"/>
    <property type="evidence" value="ECO:0007669"/>
    <property type="project" value="TreeGrafter"/>
</dbReference>